<reference evidence="9 10" key="1">
    <citation type="submission" date="2019-08" db="EMBL/GenBank/DDBJ databases">
        <title>In-depth cultivation of the pig gut microbiome towards novel bacterial diversity and tailored functional studies.</title>
        <authorList>
            <person name="Wylensek D."/>
            <person name="Hitch T.C.A."/>
            <person name="Clavel T."/>
        </authorList>
    </citation>
    <scope>NUCLEOTIDE SEQUENCE [LARGE SCALE GENOMIC DNA]</scope>
    <source>
        <strain evidence="9 10">Oil+RF-744-GAM-WT-6</strain>
    </source>
</reference>
<evidence type="ECO:0000313" key="10">
    <source>
        <dbReference type="Proteomes" id="UP000461880"/>
    </source>
</evidence>
<keyword evidence="3" id="KW-1003">Cell membrane</keyword>
<feature type="domain" description="Type II secretion system protein GspF" evidence="8">
    <location>
        <begin position="273"/>
        <end position="395"/>
    </location>
</feature>
<dbReference type="EMBL" id="VUMN01000039">
    <property type="protein sequence ID" value="MSS59606.1"/>
    <property type="molecule type" value="Genomic_DNA"/>
</dbReference>
<protein>
    <submittedName>
        <fullName evidence="9">Type II secretion system F family protein</fullName>
    </submittedName>
</protein>
<gene>
    <name evidence="9" type="ORF">FYJ51_11955</name>
</gene>
<dbReference type="RefSeq" id="WP_154505850.1">
    <property type="nucleotide sequence ID" value="NZ_VUMN01000039.1"/>
</dbReference>
<comment type="caution">
    <text evidence="9">The sequence shown here is derived from an EMBL/GenBank/DDBJ whole genome shotgun (WGS) entry which is preliminary data.</text>
</comment>
<evidence type="ECO:0000256" key="5">
    <source>
        <dbReference type="ARBA" id="ARBA00022989"/>
    </source>
</evidence>
<name>A0A7X2NU61_9FIRM</name>
<accession>A0A7X2NU61</accession>
<feature type="transmembrane region" description="Helical" evidence="7">
    <location>
        <begin position="223"/>
        <end position="243"/>
    </location>
</feature>
<keyword evidence="6 7" id="KW-0472">Membrane</keyword>
<evidence type="ECO:0000256" key="2">
    <source>
        <dbReference type="ARBA" id="ARBA00005745"/>
    </source>
</evidence>
<evidence type="ECO:0000256" key="4">
    <source>
        <dbReference type="ARBA" id="ARBA00022692"/>
    </source>
</evidence>
<dbReference type="PRINTS" id="PR00812">
    <property type="entry name" value="BCTERIALGSPF"/>
</dbReference>
<keyword evidence="5 7" id="KW-1133">Transmembrane helix</keyword>
<organism evidence="9 10">
    <name type="scientific">Stecheria intestinalis</name>
    <dbReference type="NCBI Taxonomy" id="2606630"/>
    <lineage>
        <taxon>Bacteria</taxon>
        <taxon>Bacillati</taxon>
        <taxon>Bacillota</taxon>
        <taxon>Erysipelotrichia</taxon>
        <taxon>Erysipelotrichales</taxon>
        <taxon>Erysipelotrichaceae</taxon>
        <taxon>Stecheria</taxon>
    </lineage>
</organism>
<dbReference type="Proteomes" id="UP000461880">
    <property type="component" value="Unassembled WGS sequence"/>
</dbReference>
<evidence type="ECO:0000256" key="1">
    <source>
        <dbReference type="ARBA" id="ARBA00004651"/>
    </source>
</evidence>
<evidence type="ECO:0000313" key="9">
    <source>
        <dbReference type="EMBL" id="MSS59606.1"/>
    </source>
</evidence>
<dbReference type="PANTHER" id="PTHR30012:SF0">
    <property type="entry name" value="TYPE II SECRETION SYSTEM PROTEIN F-RELATED"/>
    <property type="match status" value="1"/>
</dbReference>
<keyword evidence="10" id="KW-1185">Reference proteome</keyword>
<dbReference type="InterPro" id="IPR042094">
    <property type="entry name" value="T2SS_GspF_sf"/>
</dbReference>
<feature type="transmembrane region" description="Helical" evidence="7">
    <location>
        <begin position="376"/>
        <end position="397"/>
    </location>
</feature>
<dbReference type="Gene3D" id="1.20.81.30">
    <property type="entry name" value="Type II secretion system (T2SS), domain F"/>
    <property type="match status" value="2"/>
</dbReference>
<dbReference type="GO" id="GO:0005886">
    <property type="term" value="C:plasma membrane"/>
    <property type="evidence" value="ECO:0007669"/>
    <property type="project" value="UniProtKB-SubCell"/>
</dbReference>
<feature type="domain" description="Type II secretion system protein GspF" evidence="8">
    <location>
        <begin position="71"/>
        <end position="193"/>
    </location>
</feature>
<dbReference type="Pfam" id="PF00482">
    <property type="entry name" value="T2SSF"/>
    <property type="match status" value="2"/>
</dbReference>
<dbReference type="PANTHER" id="PTHR30012">
    <property type="entry name" value="GENERAL SECRETION PATHWAY PROTEIN"/>
    <property type="match status" value="1"/>
</dbReference>
<dbReference type="AlphaFoldDB" id="A0A7X2NU61"/>
<evidence type="ECO:0000259" key="8">
    <source>
        <dbReference type="Pfam" id="PF00482"/>
    </source>
</evidence>
<keyword evidence="4 7" id="KW-0812">Transmembrane</keyword>
<dbReference type="InterPro" id="IPR003004">
    <property type="entry name" value="GspF/PilC"/>
</dbReference>
<proteinExistence type="inferred from homology"/>
<comment type="subcellular location">
    <subcellularLocation>
        <location evidence="1">Cell membrane</location>
        <topology evidence="1">Multi-pass membrane protein</topology>
    </subcellularLocation>
</comment>
<evidence type="ECO:0000256" key="6">
    <source>
        <dbReference type="ARBA" id="ARBA00023136"/>
    </source>
</evidence>
<evidence type="ECO:0000256" key="7">
    <source>
        <dbReference type="SAM" id="Phobius"/>
    </source>
</evidence>
<evidence type="ECO:0000256" key="3">
    <source>
        <dbReference type="ARBA" id="ARBA00022475"/>
    </source>
</evidence>
<feature type="transmembrane region" description="Helical" evidence="7">
    <location>
        <begin position="170"/>
        <end position="192"/>
    </location>
</feature>
<sequence length="403" mass="44735">MQTYRYTAVSAKGARVTGVVEAQDEYAAVTRIRQSYPIIEKITEVKPAKQSFLNKDIGTVKIDEKALSVMCSQFSTILQAGVDISSAMGMIAQQTQDKRLRAMLESSAKDVAGGSSIASSMQKNLPQLPITFIETIRAGEQSGTLEDSFATMQKYYEKNYKLKQRVRQALSYPIFVVVLAIVVLMVVMIKVIPTMTEVFSSLGGELPLMTRIMIDISEFFSKWWILILLVIAALIILFQLWTHSEKGRMKWAIHQLHSRITGKIHMYTGCASFATTMSALLQAGLPLTSSLKTTAKVLDNYKLSRATEELSEKVATGMKLGDAMRKADIFPQTLTEMTAIGENTGELEKTLQTTGEYYTNEANAAMTDAINKLEPTLLIALAIFAGFIVISIYLPMFTMYNLM</sequence>
<comment type="similarity">
    <text evidence="2">Belongs to the GSP F family.</text>
</comment>
<dbReference type="InterPro" id="IPR018076">
    <property type="entry name" value="T2SS_GspF_dom"/>
</dbReference>